<protein>
    <submittedName>
        <fullName evidence="1">RCG59957</fullName>
    </submittedName>
</protein>
<sequence>MGHLFGKSWILRAPCGVELSRAVDTPSVALLTSHLVLAVDGQMEGSFAGIKSFLSCFIPRAMEGSKDRCAHTSPCSLRCLPALGLSGVPSVGMT</sequence>
<accession>A6HSU9</accession>
<organism evidence="1">
    <name type="scientific">Rattus norvegicus</name>
    <name type="common">Rat</name>
    <dbReference type="NCBI Taxonomy" id="10116"/>
    <lineage>
        <taxon>Eukaryota</taxon>
        <taxon>Metazoa</taxon>
        <taxon>Chordata</taxon>
        <taxon>Craniata</taxon>
        <taxon>Vertebrata</taxon>
        <taxon>Euteleostomi</taxon>
        <taxon>Mammalia</taxon>
        <taxon>Eutheria</taxon>
        <taxon>Euarchontoglires</taxon>
        <taxon>Glires</taxon>
        <taxon>Rodentia</taxon>
        <taxon>Myomorpha</taxon>
        <taxon>Muroidea</taxon>
        <taxon>Muridae</taxon>
        <taxon>Murinae</taxon>
        <taxon>Rattus</taxon>
    </lineage>
</organism>
<gene>
    <name evidence="1" type="ORF">rCG_59957</name>
</gene>
<reference evidence="1" key="1">
    <citation type="journal article" date="2005" name="Genome Res.">
        <title>Gene and alternative splicing annotation with AIR.</title>
        <authorList>
            <person name="Florea L."/>
            <person name="Di Francesco V."/>
            <person name="Miller J."/>
            <person name="Turner R."/>
            <person name="Yao A."/>
            <person name="Harris M."/>
            <person name="Walenz B."/>
            <person name="Mobarry C."/>
            <person name="Merkulov G.V."/>
            <person name="Charlab R."/>
            <person name="Dew I."/>
            <person name="Deng Z."/>
            <person name="Istrail S."/>
            <person name="Li P."/>
            <person name="Sutton G."/>
        </authorList>
    </citation>
    <scope>NUCLEOTIDE SEQUENCE</scope>
    <source>
        <strain evidence="1">BN</strain>
    </source>
</reference>
<evidence type="ECO:0000313" key="1">
    <source>
        <dbReference type="EMBL" id="EDM15773.1"/>
    </source>
</evidence>
<reference evidence="1" key="2">
    <citation type="submission" date="2005-09" db="EMBL/GenBank/DDBJ databases">
        <authorList>
            <person name="Mural R.J."/>
            <person name="Li P.W."/>
            <person name="Adams M.D."/>
            <person name="Amanatides P.G."/>
            <person name="Baden-Tillson H."/>
            <person name="Barnstead M."/>
            <person name="Chin S.H."/>
            <person name="Dew I."/>
            <person name="Evans C.A."/>
            <person name="Ferriera S."/>
            <person name="Flanigan M."/>
            <person name="Fosler C."/>
            <person name="Glodek A."/>
            <person name="Gu Z."/>
            <person name="Holt R.A."/>
            <person name="Jennings D."/>
            <person name="Kraft C.L."/>
            <person name="Lu F."/>
            <person name="Nguyen T."/>
            <person name="Nusskern D.R."/>
            <person name="Pfannkoch C.M."/>
            <person name="Sitter C."/>
            <person name="Sutton G.G."/>
            <person name="Venter J.C."/>
            <person name="Wang Z."/>
            <person name="Woodage T."/>
            <person name="Zheng X.H."/>
            <person name="Zhong F."/>
        </authorList>
    </citation>
    <scope>NUCLEOTIDE SEQUENCE</scope>
    <source>
        <strain evidence="1">BN</strain>
    </source>
</reference>
<proteinExistence type="predicted"/>
<name>A6HSU9_RAT</name>
<dbReference type="AlphaFoldDB" id="A6HSU9"/>
<dbReference type="Proteomes" id="UP000234681">
    <property type="component" value="Chromosome 7"/>
</dbReference>
<dbReference type="EMBL" id="CH473950">
    <property type="protein sequence ID" value="EDM15773.1"/>
    <property type="molecule type" value="Genomic_DNA"/>
</dbReference>